<reference evidence="1 2" key="1">
    <citation type="submission" date="2020-04" db="EMBL/GenBank/DDBJ databases">
        <authorList>
            <person name="Zhang R."/>
            <person name="Schippers A."/>
        </authorList>
    </citation>
    <scope>NUCLEOTIDE SEQUENCE [LARGE SCALE GENOMIC DNA]</scope>
    <source>
        <strain evidence="1 2">DSM 109850</strain>
    </source>
</reference>
<sequence>MFRWFKRWSRRWTQTPSVGPDVFVFAYTHPDVPESRQAVDWLTEHQIPFTEKDIRDAANLRELVARGGDLVPSFCIFRAGAQHMVQGFMPGLLDDFLFEDVWQSKEATGVDHLFQPGERVAVKHPNHPVDGEFATYVRRVDNRHPLVRYDDGATAVVTTDDLLRFI</sequence>
<name>A0A7Y0L8R2_9FIRM</name>
<dbReference type="Gene3D" id="3.40.30.10">
    <property type="entry name" value="Glutaredoxin"/>
    <property type="match status" value="1"/>
</dbReference>
<gene>
    <name evidence="1" type="ORF">HIJ39_22320</name>
</gene>
<protein>
    <submittedName>
        <fullName evidence="1">Uncharacterized protein</fullName>
    </submittedName>
</protein>
<organism evidence="1 2">
    <name type="scientific">Sulfobacillus harzensis</name>
    <dbReference type="NCBI Taxonomy" id="2729629"/>
    <lineage>
        <taxon>Bacteria</taxon>
        <taxon>Bacillati</taxon>
        <taxon>Bacillota</taxon>
        <taxon>Clostridia</taxon>
        <taxon>Eubacteriales</taxon>
        <taxon>Clostridiales Family XVII. Incertae Sedis</taxon>
        <taxon>Sulfobacillus</taxon>
    </lineage>
</organism>
<dbReference type="RefSeq" id="WP_169103244.1">
    <property type="nucleotide sequence ID" value="NZ_JABBVZ010000210.1"/>
</dbReference>
<dbReference type="AlphaFoldDB" id="A0A7Y0L8R2"/>
<dbReference type="EMBL" id="JABBVZ010000210">
    <property type="protein sequence ID" value="NMP25042.1"/>
    <property type="molecule type" value="Genomic_DNA"/>
</dbReference>
<evidence type="ECO:0000313" key="1">
    <source>
        <dbReference type="EMBL" id="NMP25042.1"/>
    </source>
</evidence>
<comment type="caution">
    <text evidence="1">The sequence shown here is derived from an EMBL/GenBank/DDBJ whole genome shotgun (WGS) entry which is preliminary data.</text>
</comment>
<proteinExistence type="predicted"/>
<evidence type="ECO:0000313" key="2">
    <source>
        <dbReference type="Proteomes" id="UP000533476"/>
    </source>
</evidence>
<keyword evidence="2" id="KW-1185">Reference proteome</keyword>
<dbReference type="Proteomes" id="UP000533476">
    <property type="component" value="Unassembled WGS sequence"/>
</dbReference>
<accession>A0A7Y0L8R2</accession>